<protein>
    <submittedName>
        <fullName evidence="2">DUF2779 domain-containing protein</fullName>
    </submittedName>
</protein>
<dbReference type="EMBL" id="CP059674">
    <property type="protein sequence ID" value="QMT98639.1"/>
    <property type="molecule type" value="Genomic_DNA"/>
</dbReference>
<dbReference type="RefSeq" id="WP_182078914.1">
    <property type="nucleotide sequence ID" value="NZ_CP059674.1"/>
</dbReference>
<dbReference type="InterPro" id="IPR021301">
    <property type="entry name" value="DUF2779"/>
</dbReference>
<sequence length="716" mass="83817">MQKKHIFKKTDFLNTFSRPKSLWKFSNSELLAIIQNELGISKDDYLDILDQLENENSSLIDFDDIDFITDELAQEESKNIYLNEVSKIKVKAKEYIKRRVLFQEVDYANLGEDNVKFVDGVFNESQIKYTDVFDLKQDRKALRIIDLADYQNTPLITAIDLHEIIKKHDYNESKLLILDGIYFNEKDQYFLQTNIESCLFERHKNGKIKATVYSLKNSTTTKRKDIVAFYYDYRVLLELGYEIVEWNVVLIKYALSKKNGVEFTTTNTVCHSKNSAALPEKLKEPNFFSKSLIENKASFKRSGYEKLTLDYPELKPEKTSFGDLLEILTFNVKEEDSKKTYNFVVDLMTIVKNAFENVFDEMMQIKETNIGKITLSNAYFSQFADNVHGTIIKYTLGKKVFEPFLLSGNVYKIAKFFDENNQLSFPLVNQNNEPFTIKNFMNYVSNNADTLKPVNYFTVLDKVYGSKPIDHYVFDEAKTVFNKLKPKKVYFDFESICHLFAPMNDVLPNMQIVTQNSYIIDHNDGQELICFNDVIDPCKLDVNWFAKIINDLHQGEDYSYVVYNKSFERSRLFEMAYYLERYKQYHPDQFIDQDNLNVDFVKKVKEIENNLFDLADFFNLSKKLLVIRSLNGFFSIKKTLLLTSQEQRKKAKAVDYATLNVKRGDMAQNLTAKRFLGLLSDQEWEQIAIDLATYCENDVRSMIAVEYYIRDLLKAN</sequence>
<name>A0A7D7YHL1_9MOLU</name>
<keyword evidence="3" id="KW-1185">Reference proteome</keyword>
<dbReference type="Proteomes" id="UP000514704">
    <property type="component" value="Chromosome"/>
</dbReference>
<accession>A0A7D7YHL1</accession>
<proteinExistence type="predicted"/>
<dbReference type="NCBIfam" id="NF045869">
    <property type="entry name" value="UU173_fam"/>
    <property type="match status" value="1"/>
</dbReference>
<feature type="domain" description="DUF2779" evidence="1">
    <location>
        <begin position="489"/>
        <end position="635"/>
    </location>
</feature>
<dbReference type="Pfam" id="PF11074">
    <property type="entry name" value="DUF2779"/>
    <property type="match status" value="1"/>
</dbReference>
<reference evidence="2 3" key="1">
    <citation type="journal article" date="2017" name="Int. J. Syst. Evol. Microbiol.">
        <title>Mycoplasma tullyi sp. nov., isolated from penguins of the genus Spheniscus.</title>
        <authorList>
            <person name="Yavari C.A."/>
            <person name="Ramirez A.S."/>
            <person name="Nicholas R.A.J."/>
            <person name="Radford A.D."/>
            <person name="Darby A.C."/>
            <person name="Bradbury J.M."/>
        </authorList>
    </citation>
    <scope>NUCLEOTIDE SEQUENCE [LARGE SCALE GENOMIC DNA]</scope>
    <source>
        <strain evidence="2 3">56A97T</strain>
    </source>
</reference>
<evidence type="ECO:0000313" key="2">
    <source>
        <dbReference type="EMBL" id="QMT98639.1"/>
    </source>
</evidence>
<evidence type="ECO:0000313" key="3">
    <source>
        <dbReference type="Proteomes" id="UP000514704"/>
    </source>
</evidence>
<dbReference type="AlphaFoldDB" id="A0A7D7YHL1"/>
<organism evidence="2 3">
    <name type="scientific">Mycoplasma tullyi</name>
    <dbReference type="NCBI Taxonomy" id="1612150"/>
    <lineage>
        <taxon>Bacteria</taxon>
        <taxon>Bacillati</taxon>
        <taxon>Mycoplasmatota</taxon>
        <taxon>Mollicutes</taxon>
        <taxon>Mycoplasmataceae</taxon>
        <taxon>Mycoplasma</taxon>
    </lineage>
</organism>
<dbReference type="KEGG" id="mtuy:H3143_00585"/>
<evidence type="ECO:0000259" key="1">
    <source>
        <dbReference type="Pfam" id="PF11074"/>
    </source>
</evidence>
<gene>
    <name evidence="2" type="ORF">H3143_00585</name>
</gene>